<gene>
    <name evidence="1" type="ORF">WG901_23255</name>
</gene>
<proteinExistence type="predicted"/>
<comment type="caution">
    <text evidence="1">The sequence shown here is derived from an EMBL/GenBank/DDBJ whole genome shotgun (WGS) entry which is preliminary data.</text>
</comment>
<dbReference type="RefSeq" id="WP_339589529.1">
    <property type="nucleotide sequence ID" value="NZ_JBBHJZ010000010.1"/>
</dbReference>
<name>A0ABU8S2K9_9SPHN</name>
<evidence type="ECO:0000313" key="1">
    <source>
        <dbReference type="EMBL" id="MEJ5979589.1"/>
    </source>
</evidence>
<dbReference type="EMBL" id="JBBHJZ010000010">
    <property type="protein sequence ID" value="MEJ5979589.1"/>
    <property type="molecule type" value="Genomic_DNA"/>
</dbReference>
<keyword evidence="2" id="KW-1185">Reference proteome</keyword>
<reference evidence="1 2" key="1">
    <citation type="submission" date="2024-03" db="EMBL/GenBank/DDBJ databases">
        <authorList>
            <person name="Jo J.-H."/>
        </authorList>
    </citation>
    <scope>NUCLEOTIDE SEQUENCE [LARGE SCALE GENOMIC DNA]</scope>
    <source>
        <strain evidence="1 2">PS1R-30</strain>
    </source>
</reference>
<organism evidence="1 2">
    <name type="scientific">Novosphingobium anseongense</name>
    <dbReference type="NCBI Taxonomy" id="3133436"/>
    <lineage>
        <taxon>Bacteria</taxon>
        <taxon>Pseudomonadati</taxon>
        <taxon>Pseudomonadota</taxon>
        <taxon>Alphaproteobacteria</taxon>
        <taxon>Sphingomonadales</taxon>
        <taxon>Sphingomonadaceae</taxon>
        <taxon>Novosphingobium</taxon>
    </lineage>
</organism>
<sequence length="151" mass="15850">MISVILLSASIASAGVPSGDEAGTSNPWAEFSRSVARRGPPATGAIGTLIVNPDGTIVYWAKRGDKISNSTRCPAISSVAEGIRSLHLPALSPKTDTIIVGDGTTYRLTVELQIDGDKVDIITSGSGHVGSWIDAALAKLETCWPKMNRFE</sequence>
<protein>
    <submittedName>
        <fullName evidence="1">Uncharacterized protein</fullName>
    </submittedName>
</protein>
<accession>A0ABU8S2K9</accession>
<dbReference type="Proteomes" id="UP001361239">
    <property type="component" value="Unassembled WGS sequence"/>
</dbReference>
<evidence type="ECO:0000313" key="2">
    <source>
        <dbReference type="Proteomes" id="UP001361239"/>
    </source>
</evidence>